<dbReference type="GO" id="GO:0007169">
    <property type="term" value="P:cell surface receptor protein tyrosine kinase signaling pathway"/>
    <property type="evidence" value="ECO:0007669"/>
    <property type="project" value="TreeGrafter"/>
</dbReference>
<keyword evidence="12 20" id="KW-0067">ATP-binding</keyword>
<sequence length="1737" mass="195940">MHSLIHYQINVFTFLFYFLVQHITTYPSRSKEIVCTRADIRHPSSLTRLLRCTVIEGDLFVVFTRIPRDASLPFLREITGSLLVYDVEGLDDLSNLLPNLTLIRGQTLVFGYAVVIKSTSLKNIGLFSLRVIQQGGVRIDSNPQLCYVRTIDWDVILQGQNGDVSSVKIVKNGIMCPNTCSSGCSVASQSTGRLSAIGLWSPLLRDISPTDGHCWSMNECQSICPLNCTLLNLTCTMKRPHKCCHPECLAGCYGDGPSMCVACKNVMHENRCVSQCPGGTFKYLNRRCVTEYQCLTQLLNLTYADSPNMSDHHANSFSNHSFPRDIMAKIDSDFTIFNGSCLLNCPVGYKKSSKTGHCYPCGDQCELKHCREFLIHSLKVLDTLAGCYSAKAIYLSIQEGQPEIVALLLDRAFANLRVIHHSLRIVRSSVLNNLNFLRHVRSIGQIGGNISNHPIVFELFGNDNLRDLWSLTNDANNNDDGLQILSNGLIRFTQNRQLCPEKIFELFDSNKIKLEGNNITLTQAEREMITITNGDLAYCNWRKFDIKLSGLSSHSVRVIWPYPSTIQFADTSMNANFSHGLNSSYVDELVLMYLFYQPAPKDIPNIVKDRRAYDKNSWRMLTASCDSNPGDNIPELPHLELYCGLTLFKLESATRYVVYVEMKFPLKRTGAVSNLVYFTTLSINPSPPQYPWLEPVNKNSLRLTWMPPAKPSGIIDTYLIWIRILEDNPSNYLTQDFCIHKPNWIHSGWDTNLPIRHTDHINFERGYCDSCLSCPNLHEIEQLSNIQTISSSNENYWPSSVSRWMTDDSGNLLPVNIVDENFSLKSGTVGLIVQKNISTYFKDISYFQTNPQKTCIQSVNENVKYLTGLSPFTRVLVEIQACLEYDSISHEKSLKAKCNYPPPWFNKKSGIIVHLDQLQHQWAACEYELCSPRSTVINRINPHVESDNIPVSSIYASSNGPGSIRITWSSPIKPNGLIIHYILRYRPRNHDNHTDNYSFSDLSVPWLTKCVSLSHWATVKPEQKSLTSSLFTDFNKKIVSRSERGSNGDGNTTKGGILIKDLSPGSYEFQILAISLAGSGEWSPTEIFNIPFYTDYNGIVNQRKLANICTITVGAFLLLCFIFGIIWYKARRYYLKATAWTSNNPDYCTIYEVDDWEITKDDVDVLHWKYPIGRGSFGTVYKGVVKQLKTPAKLFYNNPRNIPVAIKTISMHSTLFDHRDFINEACFMKQFQSYHLVRLLGLVTKTKHKHKSVTFTDRCINLLHQYHFGKLCLFVSRILMWTSTLPLSSSSSSSPNVKQSYLLTSSISPSLRKQMLDGEDLNCHTLGLSKQQFTHSDDTSLFNNTQSIGLMNKVAPESPLVIMQLMAKGDLASYLRYLGDKGQGSVNSSQAYLWATQIADGMAYLSAKHYVHRDLAARNCLVDSNLTVKIGDFGLCRDVYGHDYYHKTSHAKLPIRWMAPESLQTAYFTTQSDVWSYGVVLWEIVTMACLPYRGMSHEEVVKYVLSGKTLLSNGSPTNCPELFRALMLHCWNFNPLKRPTFLGLCALLSPCFGDAKFRLASFFYHGEQSFVNRDNRTKVLEAPVVSLGKLNISCNQDPAHALASALSTLFCGTDEDSSYDYSDRNIDPPDDFSVPSIQFGAISRTATVNERSIGSGHFNETRLVNCSSEDISLKQNDDGIALSEVQCLLRLCEPNSNLAVPAFVDSESFPLISNHIMKFDPDECTNFELSKTRNVIA</sequence>
<dbReference type="SUPFAM" id="SSF57184">
    <property type="entry name" value="Growth factor receptor domain"/>
    <property type="match status" value="1"/>
</dbReference>
<dbReference type="SUPFAM" id="SSF52058">
    <property type="entry name" value="L domain-like"/>
    <property type="match status" value="2"/>
</dbReference>
<accession>A0AA85FT92</accession>
<dbReference type="GO" id="GO:0004714">
    <property type="term" value="F:transmembrane receptor protein tyrosine kinase activity"/>
    <property type="evidence" value="ECO:0007669"/>
    <property type="project" value="UniProtKB-EC"/>
</dbReference>
<evidence type="ECO:0000256" key="14">
    <source>
        <dbReference type="ARBA" id="ARBA00023136"/>
    </source>
</evidence>
<feature type="domain" description="Fibronectin type-III" evidence="24">
    <location>
        <begin position="687"/>
        <end position="783"/>
    </location>
</feature>
<evidence type="ECO:0000256" key="11">
    <source>
        <dbReference type="ARBA" id="ARBA00022777"/>
    </source>
</evidence>
<evidence type="ECO:0000256" key="2">
    <source>
        <dbReference type="ARBA" id="ARBA00011902"/>
    </source>
</evidence>
<dbReference type="InterPro" id="IPR006212">
    <property type="entry name" value="Furin_repeat"/>
</dbReference>
<evidence type="ECO:0000256" key="5">
    <source>
        <dbReference type="ARBA" id="ARBA00022685"/>
    </source>
</evidence>
<dbReference type="Pfam" id="PF00757">
    <property type="entry name" value="Furin-like"/>
    <property type="match status" value="1"/>
</dbReference>
<evidence type="ECO:0000256" key="19">
    <source>
        <dbReference type="ARBA" id="ARBA00051243"/>
    </source>
</evidence>
<keyword evidence="14 21" id="KW-0472">Membrane</keyword>
<comment type="catalytic activity">
    <reaction evidence="19">
        <text>L-tyrosyl-[protein] + ATP = O-phospho-L-tyrosyl-[protein] + ADP + H(+)</text>
        <dbReference type="Rhea" id="RHEA:10596"/>
        <dbReference type="Rhea" id="RHEA-COMP:10136"/>
        <dbReference type="Rhea" id="RHEA-COMP:20101"/>
        <dbReference type="ChEBI" id="CHEBI:15378"/>
        <dbReference type="ChEBI" id="CHEBI:30616"/>
        <dbReference type="ChEBI" id="CHEBI:46858"/>
        <dbReference type="ChEBI" id="CHEBI:61978"/>
        <dbReference type="ChEBI" id="CHEBI:456216"/>
        <dbReference type="EC" id="2.7.10.1"/>
    </reaction>
</comment>
<evidence type="ECO:0000256" key="15">
    <source>
        <dbReference type="ARBA" id="ARBA00023137"/>
    </source>
</evidence>
<feature type="chain" id="PRO_5041647594" description="receptor protein-tyrosine kinase" evidence="22">
    <location>
        <begin position="31"/>
        <end position="1737"/>
    </location>
</feature>
<evidence type="ECO:0000313" key="26">
    <source>
        <dbReference type="WBParaSite" id="SRDH1_63720.1"/>
    </source>
</evidence>
<keyword evidence="8 22" id="KW-0732">Signal</keyword>
<keyword evidence="6 21" id="KW-0812">Transmembrane</keyword>
<dbReference type="CDD" id="cd00064">
    <property type="entry name" value="FU"/>
    <property type="match status" value="1"/>
</dbReference>
<evidence type="ECO:0000256" key="21">
    <source>
        <dbReference type="SAM" id="Phobius"/>
    </source>
</evidence>
<evidence type="ECO:0000259" key="24">
    <source>
        <dbReference type="PROSITE" id="PS50853"/>
    </source>
</evidence>
<dbReference type="Proteomes" id="UP000050792">
    <property type="component" value="Unassembled WGS sequence"/>
</dbReference>
<dbReference type="InterPro" id="IPR050122">
    <property type="entry name" value="RTK"/>
</dbReference>
<keyword evidence="25" id="KW-1185">Reference proteome</keyword>
<keyword evidence="10 20" id="KW-0547">Nucleotide-binding</keyword>
<evidence type="ECO:0000259" key="23">
    <source>
        <dbReference type="PROSITE" id="PS50011"/>
    </source>
</evidence>
<dbReference type="InterPro" id="IPR017441">
    <property type="entry name" value="Protein_kinase_ATP_BS"/>
</dbReference>
<keyword evidence="11" id="KW-0418">Kinase</keyword>
<evidence type="ECO:0000256" key="13">
    <source>
        <dbReference type="ARBA" id="ARBA00022989"/>
    </source>
</evidence>
<dbReference type="Gene3D" id="2.10.220.10">
    <property type="entry name" value="Hormone Receptor, Insulin-like Growth Factor Receptor 1, Chain A, domain 2"/>
    <property type="match status" value="1"/>
</dbReference>
<feature type="binding site" evidence="20">
    <location>
        <position position="1193"/>
    </location>
    <ligand>
        <name>ATP</name>
        <dbReference type="ChEBI" id="CHEBI:30616"/>
    </ligand>
</feature>
<dbReference type="InterPro" id="IPR000494">
    <property type="entry name" value="Rcpt_L-dom"/>
</dbReference>
<proteinExistence type="predicted"/>
<dbReference type="InterPro" id="IPR003961">
    <property type="entry name" value="FN3_dom"/>
</dbReference>
<keyword evidence="7" id="KW-0479">Metal-binding</keyword>
<evidence type="ECO:0000256" key="8">
    <source>
        <dbReference type="ARBA" id="ARBA00022729"/>
    </source>
</evidence>
<dbReference type="WBParaSite" id="SRDH1_63720.1">
    <property type="protein sequence ID" value="SRDH1_63720.1"/>
    <property type="gene ID" value="SRDH1_63720"/>
</dbReference>
<evidence type="ECO:0000256" key="22">
    <source>
        <dbReference type="SAM" id="SignalP"/>
    </source>
</evidence>
<organism evidence="25 26">
    <name type="scientific">Schistosoma rodhaini</name>
    <dbReference type="NCBI Taxonomy" id="6188"/>
    <lineage>
        <taxon>Eukaryota</taxon>
        <taxon>Metazoa</taxon>
        <taxon>Spiralia</taxon>
        <taxon>Lophotrochozoa</taxon>
        <taxon>Platyhelminthes</taxon>
        <taxon>Trematoda</taxon>
        <taxon>Digenea</taxon>
        <taxon>Strigeidida</taxon>
        <taxon>Schistosomatoidea</taxon>
        <taxon>Schistosomatidae</taxon>
        <taxon>Schistosoma</taxon>
    </lineage>
</organism>
<dbReference type="PANTHER" id="PTHR24416:SF525">
    <property type="entry name" value="INSULIN-LIKE RECEPTOR"/>
    <property type="match status" value="1"/>
</dbReference>
<dbReference type="GO" id="GO:0005524">
    <property type="term" value="F:ATP binding"/>
    <property type="evidence" value="ECO:0007669"/>
    <property type="project" value="UniProtKB-UniRule"/>
</dbReference>
<evidence type="ECO:0000256" key="17">
    <source>
        <dbReference type="ARBA" id="ARBA00023180"/>
    </source>
</evidence>
<reference evidence="26" key="2">
    <citation type="submission" date="2023-11" db="UniProtKB">
        <authorList>
            <consortium name="WormBaseParasite"/>
        </authorList>
    </citation>
    <scope>IDENTIFICATION</scope>
</reference>
<dbReference type="Pfam" id="PF07714">
    <property type="entry name" value="PK_Tyr_Ser-Thr"/>
    <property type="match status" value="2"/>
</dbReference>
<dbReference type="Gene3D" id="1.10.510.10">
    <property type="entry name" value="Transferase(Phosphotransferase) domain 1"/>
    <property type="match status" value="1"/>
</dbReference>
<feature type="signal peptide" evidence="22">
    <location>
        <begin position="1"/>
        <end position="30"/>
    </location>
</feature>
<reference evidence="25" key="1">
    <citation type="submission" date="2022-06" db="EMBL/GenBank/DDBJ databases">
        <authorList>
            <person name="Berger JAMES D."/>
            <person name="Berger JAMES D."/>
        </authorList>
    </citation>
    <scope>NUCLEOTIDE SEQUENCE [LARGE SCALE GENOMIC DNA]</scope>
</reference>
<name>A0AA85FT92_9TREM</name>
<keyword evidence="16" id="KW-0675">Receptor</keyword>
<evidence type="ECO:0000256" key="16">
    <source>
        <dbReference type="ARBA" id="ARBA00023170"/>
    </source>
</evidence>
<dbReference type="PANTHER" id="PTHR24416">
    <property type="entry name" value="TYROSINE-PROTEIN KINASE RECEPTOR"/>
    <property type="match status" value="1"/>
</dbReference>
<dbReference type="SUPFAM" id="SSF56112">
    <property type="entry name" value="Protein kinase-like (PK-like)"/>
    <property type="match status" value="1"/>
</dbReference>
<dbReference type="SMART" id="SM00261">
    <property type="entry name" value="FU"/>
    <property type="match status" value="1"/>
</dbReference>
<feature type="domain" description="Protein kinase" evidence="23">
    <location>
        <begin position="1166"/>
        <end position="1552"/>
    </location>
</feature>
<evidence type="ECO:0000313" key="25">
    <source>
        <dbReference type="Proteomes" id="UP000050792"/>
    </source>
</evidence>
<dbReference type="PROSITE" id="PS00107">
    <property type="entry name" value="PROTEIN_KINASE_ATP"/>
    <property type="match status" value="1"/>
</dbReference>
<dbReference type="Gene3D" id="3.80.20.20">
    <property type="entry name" value="Receptor L-domain"/>
    <property type="match status" value="2"/>
</dbReference>
<evidence type="ECO:0000256" key="3">
    <source>
        <dbReference type="ARBA" id="ARBA00022553"/>
    </source>
</evidence>
<dbReference type="Pfam" id="PF01030">
    <property type="entry name" value="Recep_L_domain"/>
    <property type="match status" value="1"/>
</dbReference>
<evidence type="ECO:0000256" key="1">
    <source>
        <dbReference type="ARBA" id="ARBA00004479"/>
    </source>
</evidence>
<keyword evidence="5" id="KW-0165">Cleavage on pair of basic residues</keyword>
<dbReference type="Gene3D" id="2.60.40.10">
    <property type="entry name" value="Immunoglobulins"/>
    <property type="match status" value="3"/>
</dbReference>
<protein>
    <recommendedName>
        <fullName evidence="2">receptor protein-tyrosine kinase</fullName>
        <ecNumber evidence="2">2.7.10.1</ecNumber>
    </recommendedName>
</protein>
<dbReference type="InterPro" id="IPR009030">
    <property type="entry name" value="Growth_fac_rcpt_cys_sf"/>
</dbReference>
<keyword evidence="17" id="KW-0325">Glycoprotein</keyword>
<dbReference type="PRINTS" id="PR00109">
    <property type="entry name" value="TYRKINASE"/>
</dbReference>
<dbReference type="PROSITE" id="PS50011">
    <property type="entry name" value="PROTEIN_KINASE_DOM"/>
    <property type="match status" value="1"/>
</dbReference>
<dbReference type="InterPro" id="IPR036116">
    <property type="entry name" value="FN3_sf"/>
</dbReference>
<keyword evidence="3" id="KW-0597">Phosphoprotein</keyword>
<evidence type="ECO:0000256" key="6">
    <source>
        <dbReference type="ARBA" id="ARBA00022692"/>
    </source>
</evidence>
<dbReference type="InterPro" id="IPR006211">
    <property type="entry name" value="Furin-like_Cys-rich_dom"/>
</dbReference>
<dbReference type="PROSITE" id="PS00109">
    <property type="entry name" value="PROTEIN_KINASE_TYR"/>
    <property type="match status" value="1"/>
</dbReference>
<keyword evidence="13 21" id="KW-1133">Transmembrane helix</keyword>
<dbReference type="GO" id="GO:0005886">
    <property type="term" value="C:plasma membrane"/>
    <property type="evidence" value="ECO:0007669"/>
    <property type="project" value="TreeGrafter"/>
</dbReference>
<dbReference type="PROSITE" id="PS50853">
    <property type="entry name" value="FN3"/>
    <property type="match status" value="1"/>
</dbReference>
<evidence type="ECO:0000256" key="4">
    <source>
        <dbReference type="ARBA" id="ARBA00022679"/>
    </source>
</evidence>
<evidence type="ECO:0000256" key="18">
    <source>
        <dbReference type="ARBA" id="ARBA00023211"/>
    </source>
</evidence>
<dbReference type="InterPro" id="IPR001245">
    <property type="entry name" value="Ser-Thr/Tyr_kinase_cat_dom"/>
</dbReference>
<keyword evidence="15" id="KW-0829">Tyrosine-protein kinase</keyword>
<evidence type="ECO:0000256" key="20">
    <source>
        <dbReference type="PROSITE-ProRule" id="PRU10141"/>
    </source>
</evidence>
<dbReference type="InterPro" id="IPR011009">
    <property type="entry name" value="Kinase-like_dom_sf"/>
</dbReference>
<dbReference type="Gene3D" id="3.30.200.20">
    <property type="entry name" value="Phosphorylase Kinase, domain 1"/>
    <property type="match status" value="1"/>
</dbReference>
<dbReference type="CDD" id="cd00063">
    <property type="entry name" value="FN3"/>
    <property type="match status" value="2"/>
</dbReference>
<dbReference type="InterPro" id="IPR036941">
    <property type="entry name" value="Rcpt_L-dom_sf"/>
</dbReference>
<dbReference type="SMART" id="SM00219">
    <property type="entry name" value="TyrKc"/>
    <property type="match status" value="1"/>
</dbReference>
<keyword evidence="18" id="KW-0464">Manganese</keyword>
<dbReference type="SMART" id="SM00060">
    <property type="entry name" value="FN3"/>
    <property type="match status" value="2"/>
</dbReference>
<dbReference type="InterPro" id="IPR000719">
    <property type="entry name" value="Prot_kinase_dom"/>
</dbReference>
<dbReference type="InterPro" id="IPR013783">
    <property type="entry name" value="Ig-like_fold"/>
</dbReference>
<evidence type="ECO:0000256" key="7">
    <source>
        <dbReference type="ARBA" id="ARBA00022723"/>
    </source>
</evidence>
<evidence type="ECO:0000256" key="12">
    <source>
        <dbReference type="ARBA" id="ARBA00022840"/>
    </source>
</evidence>
<dbReference type="GO" id="GO:0043235">
    <property type="term" value="C:receptor complex"/>
    <property type="evidence" value="ECO:0007669"/>
    <property type="project" value="TreeGrafter"/>
</dbReference>
<comment type="subcellular location">
    <subcellularLocation>
        <location evidence="1">Membrane</location>
        <topology evidence="1">Single-pass type I membrane protein</topology>
    </subcellularLocation>
</comment>
<dbReference type="GO" id="GO:0046872">
    <property type="term" value="F:metal ion binding"/>
    <property type="evidence" value="ECO:0007669"/>
    <property type="project" value="UniProtKB-KW"/>
</dbReference>
<keyword evidence="9" id="KW-0677">Repeat</keyword>
<dbReference type="InterPro" id="IPR020635">
    <property type="entry name" value="Tyr_kinase_cat_dom"/>
</dbReference>
<evidence type="ECO:0000256" key="9">
    <source>
        <dbReference type="ARBA" id="ARBA00022737"/>
    </source>
</evidence>
<dbReference type="EC" id="2.7.10.1" evidence="2"/>
<dbReference type="SUPFAM" id="SSF49265">
    <property type="entry name" value="Fibronectin type III"/>
    <property type="match status" value="2"/>
</dbReference>
<dbReference type="FunFam" id="1.10.510.10:FF:000554">
    <property type="entry name" value="Predicted protein"/>
    <property type="match status" value="1"/>
</dbReference>
<keyword evidence="4" id="KW-0808">Transferase</keyword>
<feature type="transmembrane region" description="Helical" evidence="21">
    <location>
        <begin position="1105"/>
        <end position="1128"/>
    </location>
</feature>
<evidence type="ECO:0000256" key="10">
    <source>
        <dbReference type="ARBA" id="ARBA00022741"/>
    </source>
</evidence>
<dbReference type="InterPro" id="IPR008266">
    <property type="entry name" value="Tyr_kinase_AS"/>
</dbReference>